<comment type="caution">
    <text evidence="2">The sequence shown here is derived from an EMBL/GenBank/DDBJ whole genome shotgun (WGS) entry which is preliminary data.</text>
</comment>
<name>A0A261ESK8_9BIFI</name>
<reference evidence="2 3" key="1">
    <citation type="journal article" date="2017" name="BMC Genomics">
        <title>Comparative genomic and phylogenomic analyses of the Bifidobacteriaceae family.</title>
        <authorList>
            <person name="Lugli G.A."/>
            <person name="Milani C."/>
            <person name="Turroni F."/>
            <person name="Duranti S."/>
            <person name="Mancabelli L."/>
            <person name="Mangifesta M."/>
            <person name="Ferrario C."/>
            <person name="Modesto M."/>
            <person name="Mattarelli P."/>
            <person name="Jiri K."/>
            <person name="van Sinderen D."/>
            <person name="Ventura M."/>
        </authorList>
    </citation>
    <scope>NUCLEOTIDE SEQUENCE [LARGE SCALE GENOMIC DNA]</scope>
    <source>
        <strain evidence="2 3">DSM 22924</strain>
    </source>
</reference>
<dbReference type="EMBL" id="MWWS01000004">
    <property type="protein sequence ID" value="OZG49841.1"/>
    <property type="molecule type" value="Genomic_DNA"/>
</dbReference>
<keyword evidence="1" id="KW-1133">Transmembrane helix</keyword>
<evidence type="ECO:0000313" key="3">
    <source>
        <dbReference type="Proteomes" id="UP000216004"/>
    </source>
</evidence>
<keyword evidence="1" id="KW-0472">Membrane</keyword>
<evidence type="ECO:0000313" key="2">
    <source>
        <dbReference type="EMBL" id="OZG49841.1"/>
    </source>
</evidence>
<dbReference type="Proteomes" id="UP000216004">
    <property type="component" value="Unassembled WGS sequence"/>
</dbReference>
<accession>A0A261ESK8</accession>
<gene>
    <name evidence="2" type="ORF">BOCO_0358</name>
</gene>
<dbReference type="RefSeq" id="WP_094722407.1">
    <property type="nucleotide sequence ID" value="NZ_MWWS01000004.1"/>
</dbReference>
<dbReference type="OrthoDB" id="9987277at2"/>
<keyword evidence="3" id="KW-1185">Reference proteome</keyword>
<feature type="transmembrane region" description="Helical" evidence="1">
    <location>
        <begin position="22"/>
        <end position="42"/>
    </location>
</feature>
<feature type="transmembrane region" description="Helical" evidence="1">
    <location>
        <begin position="54"/>
        <end position="77"/>
    </location>
</feature>
<evidence type="ECO:0000256" key="1">
    <source>
        <dbReference type="SAM" id="Phobius"/>
    </source>
</evidence>
<protein>
    <submittedName>
        <fullName evidence="2">Uncharacterized protein</fullName>
    </submittedName>
</protein>
<organism evidence="2 3">
    <name type="scientific">Bombiscardovia coagulans</name>
    <dbReference type="NCBI Taxonomy" id="686666"/>
    <lineage>
        <taxon>Bacteria</taxon>
        <taxon>Bacillati</taxon>
        <taxon>Actinomycetota</taxon>
        <taxon>Actinomycetes</taxon>
        <taxon>Bifidobacteriales</taxon>
        <taxon>Bifidobacteriaceae</taxon>
        <taxon>Bombiscardovia</taxon>
    </lineage>
</organism>
<keyword evidence="1" id="KW-0812">Transmembrane</keyword>
<proteinExistence type="predicted"/>
<sequence>MSITDIMATAWKAFWSNVTSPGFLSVFVALVVCCLLLGFALRRTLRAIDFALRAGAFLLAVTFIVGILGVLGIQFTWLNPLINWFLEIVHAPIYVGVQII</sequence>
<dbReference type="AlphaFoldDB" id="A0A261ESK8"/>